<reference evidence="7 8" key="1">
    <citation type="submission" date="2016-01" db="EMBL/GenBank/DDBJ databases">
        <title>Whole genome sequence and analysis of Micromonospora rosaria DSM 803, which can produce antibacterial substance rosamicin.</title>
        <authorList>
            <person name="Yang H."/>
            <person name="He X."/>
            <person name="Zhu D."/>
        </authorList>
    </citation>
    <scope>NUCLEOTIDE SEQUENCE [LARGE SCALE GENOMIC DNA]</scope>
    <source>
        <strain evidence="7 8">DSM 803</strain>
    </source>
</reference>
<dbReference type="EMBL" id="LRQV01000155">
    <property type="protein sequence ID" value="KXK58798.1"/>
    <property type="molecule type" value="Genomic_DNA"/>
</dbReference>
<keyword evidence="2" id="KW-0645">Protease</keyword>
<protein>
    <submittedName>
        <fullName evidence="7">Glycoside hydrolase</fullName>
    </submittedName>
</protein>
<keyword evidence="3 7" id="KW-0378">Hydrolase</keyword>
<evidence type="ECO:0000256" key="5">
    <source>
        <dbReference type="SAM" id="MobiDB-lite"/>
    </source>
</evidence>
<proteinExistence type="inferred from homology"/>
<dbReference type="PROSITE" id="PS51935">
    <property type="entry name" value="NLPC_P60"/>
    <property type="match status" value="1"/>
</dbReference>
<dbReference type="SUPFAM" id="SSF54001">
    <property type="entry name" value="Cysteine proteinases"/>
    <property type="match status" value="1"/>
</dbReference>
<dbReference type="InterPro" id="IPR000064">
    <property type="entry name" value="NLP_P60_dom"/>
</dbReference>
<evidence type="ECO:0000256" key="1">
    <source>
        <dbReference type="ARBA" id="ARBA00007074"/>
    </source>
</evidence>
<dbReference type="Gene3D" id="3.90.1720.10">
    <property type="entry name" value="endopeptidase domain like (from Nostoc punctiforme)"/>
    <property type="match status" value="1"/>
</dbReference>
<keyword evidence="4" id="KW-0788">Thiol protease</keyword>
<dbReference type="Gene3D" id="6.10.250.3150">
    <property type="match status" value="1"/>
</dbReference>
<keyword evidence="8" id="KW-1185">Reference proteome</keyword>
<evidence type="ECO:0000259" key="6">
    <source>
        <dbReference type="PROSITE" id="PS51935"/>
    </source>
</evidence>
<sequence>MAHHAPRPPSTRPAHADPVPAAPRPRSSHRTTAPTLVAPSRGVVASLGDTASRGVAALVVLAVAGGLLVGLPGAAHAEPSVAEIERRIDQDWNRLEPIIERHNAVRQDLAARRREVAALAARIEPLQRQVDEAMLRVSRLAVRAYKGESVSAVNAMLAGRTPGELISRIELIDRVAHRQHEDVRAARELRDELAARKAPLDRLVGLLDRTEKGLAASRRQIDAEIDQLQKLRLRAYGKGAGGPLRPAPCPVSYPGGAAGEAVRFACAQIGKPYVWGAEGPHAYDCSGLMLAAWATAGVRLPHNAARQRRVTPSVSRSELRPGDLVFYYRDLHHVGMYVGGGWVVHAARAGVPVTMKRLGDSPIHSFGRPG</sequence>
<dbReference type="OrthoDB" id="5177647at2"/>
<name>A0A136PK67_9ACTN</name>
<feature type="domain" description="NlpC/P60" evidence="6">
    <location>
        <begin position="255"/>
        <end position="370"/>
    </location>
</feature>
<evidence type="ECO:0000256" key="3">
    <source>
        <dbReference type="ARBA" id="ARBA00022801"/>
    </source>
</evidence>
<feature type="region of interest" description="Disordered" evidence="5">
    <location>
        <begin position="1"/>
        <end position="37"/>
    </location>
</feature>
<dbReference type="Pfam" id="PF00877">
    <property type="entry name" value="NLPC_P60"/>
    <property type="match status" value="1"/>
</dbReference>
<dbReference type="Proteomes" id="UP000070620">
    <property type="component" value="Unassembled WGS sequence"/>
</dbReference>
<dbReference type="GO" id="GO:0006508">
    <property type="term" value="P:proteolysis"/>
    <property type="evidence" value="ECO:0007669"/>
    <property type="project" value="UniProtKB-KW"/>
</dbReference>
<accession>A0A136PK67</accession>
<evidence type="ECO:0000256" key="2">
    <source>
        <dbReference type="ARBA" id="ARBA00022670"/>
    </source>
</evidence>
<dbReference type="InterPro" id="IPR051794">
    <property type="entry name" value="PG_Endopeptidase_C40"/>
</dbReference>
<evidence type="ECO:0000313" key="8">
    <source>
        <dbReference type="Proteomes" id="UP000070620"/>
    </source>
</evidence>
<organism evidence="7 8">
    <name type="scientific">Micromonospora rosaria</name>
    <dbReference type="NCBI Taxonomy" id="47874"/>
    <lineage>
        <taxon>Bacteria</taxon>
        <taxon>Bacillati</taxon>
        <taxon>Actinomycetota</taxon>
        <taxon>Actinomycetes</taxon>
        <taxon>Micromonosporales</taxon>
        <taxon>Micromonosporaceae</taxon>
        <taxon>Micromonospora</taxon>
    </lineage>
</organism>
<evidence type="ECO:0000313" key="7">
    <source>
        <dbReference type="EMBL" id="KXK58798.1"/>
    </source>
</evidence>
<dbReference type="InterPro" id="IPR038765">
    <property type="entry name" value="Papain-like_cys_pep_sf"/>
</dbReference>
<comment type="caution">
    <text evidence="7">The sequence shown here is derived from an EMBL/GenBank/DDBJ whole genome shotgun (WGS) entry which is preliminary data.</text>
</comment>
<gene>
    <name evidence="7" type="ORF">AWW66_27790</name>
</gene>
<dbReference type="GO" id="GO:0008234">
    <property type="term" value="F:cysteine-type peptidase activity"/>
    <property type="evidence" value="ECO:0007669"/>
    <property type="project" value="UniProtKB-KW"/>
</dbReference>
<dbReference type="PANTHER" id="PTHR47359:SF3">
    <property type="entry name" value="NLP_P60 DOMAIN-CONTAINING PROTEIN-RELATED"/>
    <property type="match status" value="1"/>
</dbReference>
<comment type="similarity">
    <text evidence="1">Belongs to the peptidase C40 family.</text>
</comment>
<evidence type="ECO:0000256" key="4">
    <source>
        <dbReference type="ARBA" id="ARBA00022807"/>
    </source>
</evidence>
<dbReference type="AlphaFoldDB" id="A0A136PK67"/>
<dbReference type="PANTHER" id="PTHR47359">
    <property type="entry name" value="PEPTIDOGLYCAN DL-ENDOPEPTIDASE CWLO"/>
    <property type="match status" value="1"/>
</dbReference>